<dbReference type="Gene3D" id="3.40.50.150">
    <property type="entry name" value="Vaccinia Virus protein VP39"/>
    <property type="match status" value="1"/>
</dbReference>
<sequence length="314" mass="36463">MLRRRLWGSFPRKSSACRISISSPRYAQHLRWGSDYLLRAVETDETQRLDIQHRMNLHMMHQTMLHPSIPRDLERVADVATGNGTWLFDLIKYRNENSGSTSPKTKYHGFDISPSLFPKPETLSDLNIDLSLHDFYKPFPEEHVGKYDLVHARHLSLTVQGAADLALAMKNITSLLKPGGYLQMEEYDYETHIRNCPPAMMTSTWAAIFDWIRDSGYSLKFPDDVYNELRMQGLDVIEKKMFTTQGLPFCEDHRLTLLYAFYTGVPRMCWKAKGKSDEEVEAIIEECLEEWEQGVLTNYYLSRILSRKPTDVRA</sequence>
<dbReference type="PANTHER" id="PTHR43591">
    <property type="entry name" value="METHYLTRANSFERASE"/>
    <property type="match status" value="1"/>
</dbReference>
<dbReference type="InterPro" id="IPR025714">
    <property type="entry name" value="Methyltranfer_dom"/>
</dbReference>
<evidence type="ECO:0000313" key="2">
    <source>
        <dbReference type="EMBL" id="KAL2859918.1"/>
    </source>
</evidence>
<keyword evidence="3" id="KW-1185">Reference proteome</keyword>
<accession>A0ABR4L8W6</accession>
<comment type="caution">
    <text evidence="2">The sequence shown here is derived from an EMBL/GenBank/DDBJ whole genome shotgun (WGS) entry which is preliminary data.</text>
</comment>
<organism evidence="2 3">
    <name type="scientific">Aspergillus lucknowensis</name>
    <dbReference type="NCBI Taxonomy" id="176173"/>
    <lineage>
        <taxon>Eukaryota</taxon>
        <taxon>Fungi</taxon>
        <taxon>Dikarya</taxon>
        <taxon>Ascomycota</taxon>
        <taxon>Pezizomycotina</taxon>
        <taxon>Eurotiomycetes</taxon>
        <taxon>Eurotiomycetidae</taxon>
        <taxon>Eurotiales</taxon>
        <taxon>Aspergillaceae</taxon>
        <taxon>Aspergillus</taxon>
        <taxon>Aspergillus subgen. Nidulantes</taxon>
    </lineage>
</organism>
<dbReference type="RefSeq" id="XP_070880474.1">
    <property type="nucleotide sequence ID" value="XM_071027600.1"/>
</dbReference>
<protein>
    <recommendedName>
        <fullName evidence="1">Methyltransferase domain-containing protein</fullName>
    </recommendedName>
</protein>
<evidence type="ECO:0000259" key="1">
    <source>
        <dbReference type="Pfam" id="PF13847"/>
    </source>
</evidence>
<dbReference type="GeneID" id="98142672"/>
<dbReference type="EMBL" id="JBFXLQ010000094">
    <property type="protein sequence ID" value="KAL2859918.1"/>
    <property type="molecule type" value="Genomic_DNA"/>
</dbReference>
<reference evidence="2 3" key="1">
    <citation type="submission" date="2024-07" db="EMBL/GenBank/DDBJ databases">
        <title>Section-level genome sequencing and comparative genomics of Aspergillus sections Usti and Cavernicolus.</title>
        <authorList>
            <consortium name="Lawrence Berkeley National Laboratory"/>
            <person name="Nybo J.L."/>
            <person name="Vesth T.C."/>
            <person name="Theobald S."/>
            <person name="Frisvad J.C."/>
            <person name="Larsen T.O."/>
            <person name="Kjaerboelling I."/>
            <person name="Rothschild-Mancinelli K."/>
            <person name="Lyhne E.K."/>
            <person name="Kogle M.E."/>
            <person name="Barry K."/>
            <person name="Clum A."/>
            <person name="Na H."/>
            <person name="Ledsgaard L."/>
            <person name="Lin J."/>
            <person name="Lipzen A."/>
            <person name="Kuo A."/>
            <person name="Riley R."/>
            <person name="Mondo S."/>
            <person name="Labutti K."/>
            <person name="Haridas S."/>
            <person name="Pangalinan J."/>
            <person name="Salamov A.A."/>
            <person name="Simmons B.A."/>
            <person name="Magnuson J.K."/>
            <person name="Chen J."/>
            <person name="Drula E."/>
            <person name="Henrissat B."/>
            <person name="Wiebenga A."/>
            <person name="Lubbers R.J."/>
            <person name="Gomes A.C."/>
            <person name="Macurrencykelacurrency M.R."/>
            <person name="Stajich J."/>
            <person name="Grigoriev I.V."/>
            <person name="Mortensen U.H."/>
            <person name="De Vries R.P."/>
            <person name="Baker S.E."/>
            <person name="Andersen M.R."/>
        </authorList>
    </citation>
    <scope>NUCLEOTIDE SEQUENCE [LARGE SCALE GENOMIC DNA]</scope>
    <source>
        <strain evidence="2 3">CBS 449.75</strain>
    </source>
</reference>
<gene>
    <name evidence="2" type="ORF">BJX67DRAFT_337825</name>
</gene>
<dbReference type="InterPro" id="IPR029063">
    <property type="entry name" value="SAM-dependent_MTases_sf"/>
</dbReference>
<proteinExistence type="predicted"/>
<feature type="domain" description="Methyltransferase" evidence="1">
    <location>
        <begin position="74"/>
        <end position="190"/>
    </location>
</feature>
<dbReference type="Proteomes" id="UP001610432">
    <property type="component" value="Unassembled WGS sequence"/>
</dbReference>
<dbReference type="Pfam" id="PF13847">
    <property type="entry name" value="Methyltransf_31"/>
    <property type="match status" value="1"/>
</dbReference>
<evidence type="ECO:0000313" key="3">
    <source>
        <dbReference type="Proteomes" id="UP001610432"/>
    </source>
</evidence>
<dbReference type="CDD" id="cd02440">
    <property type="entry name" value="AdoMet_MTases"/>
    <property type="match status" value="1"/>
</dbReference>
<name>A0ABR4L8W6_9EURO</name>
<dbReference type="SUPFAM" id="SSF53335">
    <property type="entry name" value="S-adenosyl-L-methionine-dependent methyltransferases"/>
    <property type="match status" value="1"/>
</dbReference>
<dbReference type="PANTHER" id="PTHR43591:SF50">
    <property type="entry name" value="METHYLTRANSFERASE DOMAIN-CONTAINING PROTEIN-RELATED"/>
    <property type="match status" value="1"/>
</dbReference>